<evidence type="ECO:0000313" key="1">
    <source>
        <dbReference type="EMBL" id="KZN62793.1"/>
    </source>
</evidence>
<protein>
    <submittedName>
        <fullName evidence="1">Uncharacterized protein</fullName>
    </submittedName>
</protein>
<dbReference type="RefSeq" id="WP_155401385.1">
    <property type="nucleotide sequence ID" value="NZ_AUYC01000030.1"/>
</dbReference>
<dbReference type="Proteomes" id="UP000076486">
    <property type="component" value="Unassembled WGS sequence"/>
</dbReference>
<dbReference type="AlphaFoldDB" id="A0A167KH84"/>
<accession>A0A167KH84</accession>
<comment type="caution">
    <text evidence="1">The sequence shown here is derived from an EMBL/GenBank/DDBJ whole genome shotgun (WGS) entry which is preliminary data.</text>
</comment>
<dbReference type="PATRIC" id="fig|1365248.3.peg.2637"/>
<proteinExistence type="predicted"/>
<name>A0A167KH84_9GAMM</name>
<dbReference type="EMBL" id="AUYC01000030">
    <property type="protein sequence ID" value="KZN62793.1"/>
    <property type="molecule type" value="Genomic_DNA"/>
</dbReference>
<sequence length="57" mass="6137">MKLKMNKKSVKNLSQTMASLNQEKTRQIAGGISAMGCGPISDPNYSCPVSINGYKCN</sequence>
<reference evidence="1 2" key="1">
    <citation type="submission" date="2013-07" db="EMBL/GenBank/DDBJ databases">
        <title>Comparative Genomic and Metabolomic Analysis of Twelve Strains of Pseudoalteromonas luteoviolacea.</title>
        <authorList>
            <person name="Vynne N.G."/>
            <person name="Mansson M."/>
            <person name="Gram L."/>
        </authorList>
    </citation>
    <scope>NUCLEOTIDE SEQUENCE [LARGE SCALE GENOMIC DNA]</scope>
    <source>
        <strain evidence="1 2">CPMOR-1</strain>
    </source>
</reference>
<organism evidence="1 2">
    <name type="scientific">Pseudoalteromonas luteoviolacea CPMOR-1</name>
    <dbReference type="NCBI Taxonomy" id="1365248"/>
    <lineage>
        <taxon>Bacteria</taxon>
        <taxon>Pseudomonadati</taxon>
        <taxon>Pseudomonadota</taxon>
        <taxon>Gammaproteobacteria</taxon>
        <taxon>Alteromonadales</taxon>
        <taxon>Pseudoalteromonadaceae</taxon>
        <taxon>Pseudoalteromonas</taxon>
    </lineage>
</organism>
<evidence type="ECO:0000313" key="2">
    <source>
        <dbReference type="Proteomes" id="UP000076486"/>
    </source>
</evidence>
<gene>
    <name evidence="1" type="ORF">N473_17930</name>
</gene>